<dbReference type="PIRSF" id="PIRSF000116">
    <property type="entry name" value="IlvC_gammaproteo"/>
    <property type="match status" value="1"/>
</dbReference>
<dbReference type="InterPro" id="IPR008927">
    <property type="entry name" value="6-PGluconate_DH-like_C_sf"/>
</dbReference>
<evidence type="ECO:0000256" key="9">
    <source>
        <dbReference type="HAMAP-Rule" id="MF_00435"/>
    </source>
</evidence>
<comment type="caution">
    <text evidence="9">Lacks conserved residue(s) required for the propagation of feature annotation.</text>
</comment>
<dbReference type="EC" id="1.1.1.86" evidence="9"/>
<evidence type="ECO:0000256" key="5">
    <source>
        <dbReference type="ARBA" id="ARBA00022723"/>
    </source>
</evidence>
<feature type="binding site" evidence="9 10">
    <location>
        <position position="227"/>
    </location>
    <ligand>
        <name>Mg(2+)</name>
        <dbReference type="ChEBI" id="CHEBI:18420"/>
        <label>2</label>
    </ligand>
</feature>
<dbReference type="InterPro" id="IPR000506">
    <property type="entry name" value="KARI_C"/>
</dbReference>
<evidence type="ECO:0000256" key="6">
    <source>
        <dbReference type="ARBA" id="ARBA00022842"/>
    </source>
</evidence>
<comment type="caution">
    <text evidence="13">The sequence shown here is derived from an EMBL/GenBank/DDBJ whole genome shotgun (WGS) entry which is preliminary data.</text>
</comment>
<dbReference type="InterPro" id="IPR013116">
    <property type="entry name" value="KARI_N"/>
</dbReference>
<dbReference type="PANTHER" id="PTHR21371">
    <property type="entry name" value="KETOL-ACID REDUCTOISOMERASE, MITOCHONDRIAL"/>
    <property type="match status" value="1"/>
</dbReference>
<feature type="binding site" evidence="9">
    <location>
        <position position="134"/>
    </location>
    <ligand>
        <name>NADP(+)</name>
        <dbReference type="ChEBI" id="CHEBI:58349"/>
    </ligand>
</feature>
<dbReference type="GO" id="GO:0005829">
    <property type="term" value="C:cytosol"/>
    <property type="evidence" value="ECO:0007669"/>
    <property type="project" value="TreeGrafter"/>
</dbReference>
<comment type="pathway">
    <text evidence="1 9">Amino-acid biosynthesis; L-valine biosynthesis; L-valine from pyruvate: step 2/4.</text>
</comment>
<evidence type="ECO:0000256" key="7">
    <source>
        <dbReference type="ARBA" id="ARBA00023002"/>
    </source>
</evidence>
<evidence type="ECO:0000256" key="3">
    <source>
        <dbReference type="ARBA" id="ARBA00010318"/>
    </source>
</evidence>
<evidence type="ECO:0000259" key="12">
    <source>
        <dbReference type="PROSITE" id="PS51851"/>
    </source>
</evidence>
<comment type="similarity">
    <text evidence="3 9 10">Belongs to the ketol-acid reductoisomerase family.</text>
</comment>
<evidence type="ECO:0000256" key="4">
    <source>
        <dbReference type="ARBA" id="ARBA00022605"/>
    </source>
</evidence>
<dbReference type="HAMAP" id="MF_00435">
    <property type="entry name" value="IlvC"/>
    <property type="match status" value="1"/>
</dbReference>
<dbReference type="FunFam" id="3.40.50.720:FF:000023">
    <property type="entry name" value="Ketol-acid reductoisomerase (NADP(+))"/>
    <property type="match status" value="1"/>
</dbReference>
<dbReference type="Gene3D" id="6.10.240.10">
    <property type="match status" value="1"/>
</dbReference>
<dbReference type="InterPro" id="IPR013023">
    <property type="entry name" value="KARI"/>
</dbReference>
<dbReference type="SUPFAM" id="SSF48179">
    <property type="entry name" value="6-phosphogluconate dehydrogenase C-terminal domain-like"/>
    <property type="match status" value="1"/>
</dbReference>
<protein>
    <recommendedName>
        <fullName evidence="9">Ketol-acid reductoisomerase (NADP(+))</fullName>
        <shortName evidence="9">KARI</shortName>
        <ecNumber evidence="9">1.1.1.86</ecNumber>
    </recommendedName>
    <alternativeName>
        <fullName evidence="9">Acetohydroxy-acid isomeroreductase</fullName>
        <shortName evidence="9">AHIR</shortName>
    </alternativeName>
    <alternativeName>
        <fullName evidence="9">Alpha-keto-beta-hydroxylacyl reductoisomerase</fullName>
    </alternativeName>
</protein>
<feature type="domain" description="KARI C-terminal knotted" evidence="12">
    <location>
        <begin position="183"/>
        <end position="328"/>
    </location>
</feature>
<dbReference type="InterPro" id="IPR014359">
    <property type="entry name" value="KARI_prok"/>
</dbReference>
<dbReference type="AlphaFoldDB" id="A0A1V6CDB7"/>
<proteinExistence type="inferred from homology"/>
<feature type="active site" evidence="9">
    <location>
        <position position="108"/>
    </location>
</feature>
<comment type="catalytic activity">
    <reaction evidence="9">
        <text>(2R)-2,3-dihydroxy-3-methylbutanoate + NADP(+) = (2S)-2-acetolactate + NADPH + H(+)</text>
        <dbReference type="Rhea" id="RHEA:22068"/>
        <dbReference type="ChEBI" id="CHEBI:15378"/>
        <dbReference type="ChEBI" id="CHEBI:49072"/>
        <dbReference type="ChEBI" id="CHEBI:57783"/>
        <dbReference type="ChEBI" id="CHEBI:58349"/>
        <dbReference type="ChEBI" id="CHEBI:58476"/>
        <dbReference type="EC" id="1.1.1.86"/>
    </reaction>
</comment>
<dbReference type="GO" id="GO:0004455">
    <property type="term" value="F:ketol-acid reductoisomerase activity"/>
    <property type="evidence" value="ECO:0007669"/>
    <property type="project" value="UniProtKB-UniRule"/>
</dbReference>
<evidence type="ECO:0000256" key="2">
    <source>
        <dbReference type="ARBA" id="ARBA00004885"/>
    </source>
</evidence>
<evidence type="ECO:0000313" key="13">
    <source>
        <dbReference type="EMBL" id="OQB74919.1"/>
    </source>
</evidence>
<dbReference type="EMBL" id="MWDQ01000026">
    <property type="protein sequence ID" value="OQB74919.1"/>
    <property type="molecule type" value="Genomic_DNA"/>
</dbReference>
<dbReference type="Proteomes" id="UP000485562">
    <property type="component" value="Unassembled WGS sequence"/>
</dbReference>
<feature type="binding site" evidence="9 10">
    <location>
        <position position="231"/>
    </location>
    <ligand>
        <name>Mg(2+)</name>
        <dbReference type="ChEBI" id="CHEBI:18420"/>
        <label>2</label>
    </ligand>
</feature>
<dbReference type="GO" id="GO:0009099">
    <property type="term" value="P:L-valine biosynthetic process"/>
    <property type="evidence" value="ECO:0007669"/>
    <property type="project" value="UniProtKB-UniRule"/>
</dbReference>
<keyword evidence="8 9" id="KW-0100">Branched-chain amino acid biosynthesis</keyword>
<dbReference type="NCBIfam" id="NF004017">
    <property type="entry name" value="PRK05479.1"/>
    <property type="match status" value="1"/>
</dbReference>
<evidence type="ECO:0000256" key="10">
    <source>
        <dbReference type="PROSITE-ProRule" id="PRU01198"/>
    </source>
</evidence>
<keyword evidence="4 9" id="KW-0028">Amino-acid biosynthesis</keyword>
<feature type="binding site" evidence="9 10">
    <location>
        <position position="191"/>
    </location>
    <ligand>
        <name>Mg(2+)</name>
        <dbReference type="ChEBI" id="CHEBI:18420"/>
        <label>1</label>
    </ligand>
</feature>
<dbReference type="GO" id="GO:0050661">
    <property type="term" value="F:NADP binding"/>
    <property type="evidence" value="ECO:0007669"/>
    <property type="project" value="InterPro"/>
</dbReference>
<dbReference type="InterPro" id="IPR036291">
    <property type="entry name" value="NAD(P)-bd_dom_sf"/>
</dbReference>
<dbReference type="GO" id="GO:0009097">
    <property type="term" value="P:isoleucine biosynthetic process"/>
    <property type="evidence" value="ECO:0007669"/>
    <property type="project" value="UniProtKB-UniRule"/>
</dbReference>
<feature type="domain" description="KARI N-terminal Rossmann" evidence="11">
    <location>
        <begin position="2"/>
        <end position="182"/>
    </location>
</feature>
<reference evidence="13" key="1">
    <citation type="submission" date="2017-02" db="EMBL/GenBank/DDBJ databases">
        <title>Delving into the versatile metabolic prowess of the omnipresent phylum Bacteroidetes.</title>
        <authorList>
            <person name="Nobu M.K."/>
            <person name="Mei R."/>
            <person name="Narihiro T."/>
            <person name="Kuroda K."/>
            <person name="Liu W.-T."/>
        </authorList>
    </citation>
    <scope>NUCLEOTIDE SEQUENCE</scope>
    <source>
        <strain evidence="13">ADurb.Bin131</strain>
    </source>
</reference>
<name>A0A1V6CDB7_UNCT6</name>
<comment type="function">
    <text evidence="9">Involved in the biosynthesis of branched-chain amino acids (BCAA). Catalyzes an alkyl-migration followed by a ketol-acid reduction of (S)-2-acetolactate (S2AL) to yield (R)-2,3-dihydroxy-isovalerate. In the isomerase reaction, S2AL is rearranged via a Mg-dependent methyl migration to produce 3-hydroxy-3-methyl-2-ketobutyrate (HMKB). In the reductase reaction, this 2-ketoacid undergoes a metal-dependent reduction by NADPH to yield (R)-2,3-dihydroxy-isovalerate.</text>
</comment>
<evidence type="ECO:0000256" key="8">
    <source>
        <dbReference type="ARBA" id="ARBA00023304"/>
    </source>
</evidence>
<evidence type="ECO:0000259" key="11">
    <source>
        <dbReference type="PROSITE" id="PS51850"/>
    </source>
</evidence>
<comment type="cofactor">
    <cofactor evidence="9">
        <name>Mg(2+)</name>
        <dbReference type="ChEBI" id="CHEBI:18420"/>
    </cofactor>
    <text evidence="9">Binds 2 magnesium ions per subunit.</text>
</comment>
<keyword evidence="5 9" id="KW-0479">Metal-binding</keyword>
<comment type="pathway">
    <text evidence="2 9">Amino-acid biosynthesis; L-isoleucine biosynthesis; L-isoleucine from 2-oxobutanoate: step 2/4.</text>
</comment>
<evidence type="ECO:0000256" key="1">
    <source>
        <dbReference type="ARBA" id="ARBA00004864"/>
    </source>
</evidence>
<dbReference type="NCBIfam" id="NF009940">
    <property type="entry name" value="PRK13403.1"/>
    <property type="match status" value="1"/>
</dbReference>
<gene>
    <name evidence="9 13" type="primary">ilvC</name>
    <name evidence="13" type="ORF">BWX89_00277</name>
</gene>
<dbReference type="PROSITE" id="PS51851">
    <property type="entry name" value="KARI_C"/>
    <property type="match status" value="1"/>
</dbReference>
<keyword evidence="9" id="KW-0521">NADP</keyword>
<keyword evidence="7 9" id="KW-0560">Oxidoreductase</keyword>
<accession>A0A1V6CDB7</accession>
<comment type="catalytic activity">
    <reaction evidence="9">
        <text>(2R,3R)-2,3-dihydroxy-3-methylpentanoate + NADP(+) = (S)-2-ethyl-2-hydroxy-3-oxobutanoate + NADPH + H(+)</text>
        <dbReference type="Rhea" id="RHEA:13493"/>
        <dbReference type="ChEBI" id="CHEBI:15378"/>
        <dbReference type="ChEBI" id="CHEBI:49256"/>
        <dbReference type="ChEBI" id="CHEBI:49258"/>
        <dbReference type="ChEBI" id="CHEBI:57783"/>
        <dbReference type="ChEBI" id="CHEBI:58349"/>
        <dbReference type="EC" id="1.1.1.86"/>
    </reaction>
</comment>
<dbReference type="SUPFAM" id="SSF51735">
    <property type="entry name" value="NAD(P)-binding Rossmann-fold domains"/>
    <property type="match status" value="1"/>
</dbReference>
<feature type="binding site" evidence="9 10">
    <location>
        <position position="195"/>
    </location>
    <ligand>
        <name>Mg(2+)</name>
        <dbReference type="ChEBI" id="CHEBI:18420"/>
        <label>1</label>
    </ligand>
</feature>
<dbReference type="Pfam" id="PF07991">
    <property type="entry name" value="KARI_N"/>
    <property type="match status" value="1"/>
</dbReference>
<dbReference type="GO" id="GO:0000287">
    <property type="term" value="F:magnesium ion binding"/>
    <property type="evidence" value="ECO:0007669"/>
    <property type="project" value="UniProtKB-UniRule"/>
</dbReference>
<dbReference type="UniPathway" id="UPA00049">
    <property type="reaction ID" value="UER00060"/>
</dbReference>
<feature type="binding site" evidence="9 10">
    <location>
        <position position="252"/>
    </location>
    <ligand>
        <name>substrate</name>
    </ligand>
</feature>
<dbReference type="PROSITE" id="PS51850">
    <property type="entry name" value="KARI_N"/>
    <property type="match status" value="1"/>
</dbReference>
<dbReference type="NCBIfam" id="TIGR00465">
    <property type="entry name" value="ilvC"/>
    <property type="match status" value="1"/>
</dbReference>
<organism evidence="13">
    <name type="scientific">candidate division TA06 bacterium ADurb.Bin131</name>
    <dbReference type="NCBI Taxonomy" id="1852827"/>
    <lineage>
        <taxon>Bacteria</taxon>
        <taxon>Bacteria division TA06</taxon>
    </lineage>
</organism>
<feature type="binding site" evidence="9 10">
    <location>
        <position position="191"/>
    </location>
    <ligand>
        <name>Mg(2+)</name>
        <dbReference type="ChEBI" id="CHEBI:18420"/>
        <label>2</label>
    </ligand>
</feature>
<sequence>MAKIYYESDADLNVLKNKTIGIIGYGSQGRAHALNLKDSGLNVIISELKGTNNWALAENDGFKPLSTAELAQQADVMMMLAQDNIQPFVYKNEIEPNLKKQHALGFAHGFSIVYSQIKPPATVDIFMVAPKGPGDLVRTQFTEGKGVPCLVAVEQNPTGQALKIALAYAKALGGTRCGVVETTFQEETETDLFGEQAVLCGGVTELIKASFETLVEAGYQPEIAYYETCHELKLIVELIIERGIQGMRRVISDTAEYGDMTRGPRIINDSVRQEMKKILKEIQEGNFAREWIVENQVGRPVFNALEKKSEKHLIEEVGVRMRSMMPWLKKK</sequence>
<dbReference type="UniPathway" id="UPA00047">
    <property type="reaction ID" value="UER00056"/>
</dbReference>
<dbReference type="Pfam" id="PF01450">
    <property type="entry name" value="KARI_C"/>
    <property type="match status" value="1"/>
</dbReference>
<dbReference type="Gene3D" id="3.40.50.720">
    <property type="entry name" value="NAD(P)-binding Rossmann-like Domain"/>
    <property type="match status" value="1"/>
</dbReference>
<dbReference type="PANTHER" id="PTHR21371:SF1">
    <property type="entry name" value="KETOL-ACID REDUCTOISOMERASE, MITOCHONDRIAL"/>
    <property type="match status" value="1"/>
</dbReference>
<keyword evidence="6 9" id="KW-0460">Magnesium</keyword>
<feature type="binding site" evidence="9">
    <location>
        <begin position="25"/>
        <end position="28"/>
    </location>
    <ligand>
        <name>NADP(+)</name>
        <dbReference type="ChEBI" id="CHEBI:58349"/>
    </ligand>
</feature>